<reference evidence="2" key="1">
    <citation type="submission" date="2014-11" db="EMBL/GenBank/DDBJ databases">
        <authorList>
            <person name="Amaro Gonzalez C."/>
        </authorList>
    </citation>
    <scope>NUCLEOTIDE SEQUENCE</scope>
</reference>
<dbReference type="AlphaFoldDB" id="A0A0E9VJH1"/>
<name>A0A0E9VJH1_ANGAN</name>
<protein>
    <submittedName>
        <fullName evidence="2">Uncharacterized protein</fullName>
    </submittedName>
</protein>
<evidence type="ECO:0000256" key="1">
    <source>
        <dbReference type="SAM" id="MobiDB-lite"/>
    </source>
</evidence>
<organism evidence="2">
    <name type="scientific">Anguilla anguilla</name>
    <name type="common">European freshwater eel</name>
    <name type="synonym">Muraena anguilla</name>
    <dbReference type="NCBI Taxonomy" id="7936"/>
    <lineage>
        <taxon>Eukaryota</taxon>
        <taxon>Metazoa</taxon>
        <taxon>Chordata</taxon>
        <taxon>Craniata</taxon>
        <taxon>Vertebrata</taxon>
        <taxon>Euteleostomi</taxon>
        <taxon>Actinopterygii</taxon>
        <taxon>Neopterygii</taxon>
        <taxon>Teleostei</taxon>
        <taxon>Anguilliformes</taxon>
        <taxon>Anguillidae</taxon>
        <taxon>Anguilla</taxon>
    </lineage>
</organism>
<dbReference type="EMBL" id="GBXM01030416">
    <property type="protein sequence ID" value="JAH78161.1"/>
    <property type="molecule type" value="Transcribed_RNA"/>
</dbReference>
<accession>A0A0E9VJH1</accession>
<feature type="compositionally biased region" description="Polar residues" evidence="1">
    <location>
        <begin position="26"/>
        <end position="37"/>
    </location>
</feature>
<evidence type="ECO:0000313" key="2">
    <source>
        <dbReference type="EMBL" id="JAH78161.1"/>
    </source>
</evidence>
<sequence length="37" mass="4229">MYKVREKKTGTASQGHTGPHFIPNAITMNNQRPKLFE</sequence>
<feature type="region of interest" description="Disordered" evidence="1">
    <location>
        <begin position="1"/>
        <end position="37"/>
    </location>
</feature>
<proteinExistence type="predicted"/>
<reference evidence="2" key="2">
    <citation type="journal article" date="2015" name="Fish Shellfish Immunol.">
        <title>Early steps in the European eel (Anguilla anguilla)-Vibrio vulnificus interaction in the gills: Role of the RtxA13 toxin.</title>
        <authorList>
            <person name="Callol A."/>
            <person name="Pajuelo D."/>
            <person name="Ebbesson L."/>
            <person name="Teles M."/>
            <person name="MacKenzie S."/>
            <person name="Amaro C."/>
        </authorList>
    </citation>
    <scope>NUCLEOTIDE SEQUENCE</scope>
</reference>